<feature type="region of interest" description="Disordered" evidence="3">
    <location>
        <begin position="821"/>
        <end position="854"/>
    </location>
</feature>
<dbReference type="PANTHER" id="PTHR23159">
    <property type="entry name" value="CENTROSOMAL PROTEIN 2"/>
    <property type="match status" value="1"/>
</dbReference>
<dbReference type="FunCoup" id="A8XHS6">
    <property type="interactions" value="40"/>
</dbReference>
<dbReference type="EMBL" id="HE600919">
    <property type="protein sequence ID" value="CAP32192.2"/>
    <property type="molecule type" value="Genomic_DNA"/>
</dbReference>
<evidence type="ECO:0000259" key="4">
    <source>
        <dbReference type="Pfam" id="PF15035"/>
    </source>
</evidence>
<dbReference type="STRING" id="6238.A8XHS6"/>
<dbReference type="GO" id="GO:0035869">
    <property type="term" value="C:ciliary transition zone"/>
    <property type="evidence" value="ECO:0007669"/>
    <property type="project" value="EnsemblMetazoa"/>
</dbReference>
<dbReference type="OMA" id="RETMNER"/>
<feature type="region of interest" description="Disordered" evidence="3">
    <location>
        <begin position="408"/>
        <end position="498"/>
    </location>
</feature>
<feature type="compositionally biased region" description="Basic and acidic residues" evidence="3">
    <location>
        <begin position="409"/>
        <end position="485"/>
    </location>
</feature>
<dbReference type="Gene3D" id="1.10.287.1490">
    <property type="match status" value="2"/>
</dbReference>
<dbReference type="Proteomes" id="UP000008549">
    <property type="component" value="Unassembled WGS sequence"/>
</dbReference>
<feature type="coiled-coil region" evidence="2">
    <location>
        <begin position="1212"/>
        <end position="1327"/>
    </location>
</feature>
<dbReference type="Pfam" id="PF15035">
    <property type="entry name" value="Rootletin"/>
    <property type="match status" value="1"/>
</dbReference>
<evidence type="ECO:0000313" key="5">
    <source>
        <dbReference type="EMBL" id="CAP32192.2"/>
    </source>
</evidence>
<feature type="compositionally biased region" description="Polar residues" evidence="3">
    <location>
        <begin position="486"/>
        <end position="496"/>
    </location>
</feature>
<feature type="compositionally biased region" description="Basic and acidic residues" evidence="3">
    <location>
        <begin position="825"/>
        <end position="854"/>
    </location>
</feature>
<feature type="region of interest" description="Disordered" evidence="3">
    <location>
        <begin position="122"/>
        <end position="142"/>
    </location>
</feature>
<dbReference type="InParanoid" id="A8XHS6"/>
<evidence type="ECO:0000313" key="7">
    <source>
        <dbReference type="WormBase" id="CBG13429"/>
    </source>
</evidence>
<feature type="region of interest" description="Disordered" evidence="3">
    <location>
        <begin position="519"/>
        <end position="559"/>
    </location>
</feature>
<organism evidence="5 6">
    <name type="scientific">Caenorhabditis briggsae</name>
    <dbReference type="NCBI Taxonomy" id="6238"/>
    <lineage>
        <taxon>Eukaryota</taxon>
        <taxon>Metazoa</taxon>
        <taxon>Ecdysozoa</taxon>
        <taxon>Nematoda</taxon>
        <taxon>Chromadorea</taxon>
        <taxon>Rhabditida</taxon>
        <taxon>Rhabditina</taxon>
        <taxon>Rhabditomorpha</taxon>
        <taxon>Rhabditoidea</taxon>
        <taxon>Rhabditidae</taxon>
        <taxon>Peloderinae</taxon>
        <taxon>Caenorhabditis</taxon>
    </lineage>
</organism>
<dbReference type="GO" id="GO:0036064">
    <property type="term" value="C:ciliary basal body"/>
    <property type="evidence" value="ECO:0007669"/>
    <property type="project" value="EnsemblMetazoa"/>
</dbReference>
<accession>A8XHS6</accession>
<evidence type="ECO:0000256" key="1">
    <source>
        <dbReference type="ARBA" id="ARBA00023054"/>
    </source>
</evidence>
<feature type="region of interest" description="Disordered" evidence="3">
    <location>
        <begin position="920"/>
        <end position="944"/>
    </location>
</feature>
<feature type="coiled-coil region" evidence="2">
    <location>
        <begin position="1683"/>
        <end position="1883"/>
    </location>
</feature>
<dbReference type="HOGENOM" id="CLU_001966_0_0_1"/>
<feature type="coiled-coil region" evidence="2">
    <location>
        <begin position="1390"/>
        <end position="1588"/>
    </location>
</feature>
<dbReference type="WormBase" id="CBG13429">
    <property type="protein sequence ID" value="CBP44438"/>
    <property type="gene ID" value="WBGene00034196"/>
    <property type="gene designation" value="Cbr-che-10"/>
</dbReference>
<evidence type="ECO:0000256" key="3">
    <source>
        <dbReference type="SAM" id="MobiDB-lite"/>
    </source>
</evidence>
<keyword evidence="1 2" id="KW-0175">Coiled coil</keyword>
<dbReference type="eggNOG" id="ENOG502RT7C">
    <property type="taxonomic scope" value="Eukaryota"/>
</dbReference>
<feature type="domain" description="Rootletin-like coiled-coil" evidence="4">
    <location>
        <begin position="155"/>
        <end position="277"/>
    </location>
</feature>
<feature type="compositionally biased region" description="Basic and acidic residues" evidence="3">
    <location>
        <begin position="323"/>
        <end position="351"/>
    </location>
</feature>
<protein>
    <submittedName>
        <fullName evidence="5">Protein CBR-DYF-14</fullName>
    </submittedName>
</protein>
<name>A8XHS6_CAEBR</name>
<feature type="region of interest" description="Disordered" evidence="3">
    <location>
        <begin position="323"/>
        <end position="353"/>
    </location>
</feature>
<gene>
    <name evidence="7" type="primary">che-10</name>
    <name evidence="5" type="synonym">Cbr-dyf-14</name>
    <name evidence="7" type="synonym">dyf-14</name>
    <name evidence="7" type="ORF">CBG13429</name>
    <name evidence="5" type="ORF">CBG_13429</name>
</gene>
<dbReference type="InterPro" id="IPR055167">
    <property type="entry name" value="Rootletin-like_CC"/>
</dbReference>
<evidence type="ECO:0000256" key="2">
    <source>
        <dbReference type="SAM" id="Coils"/>
    </source>
</evidence>
<feature type="compositionally biased region" description="Polar residues" evidence="3">
    <location>
        <begin position="123"/>
        <end position="133"/>
    </location>
</feature>
<reference evidence="5 6" key="2">
    <citation type="journal article" date="2011" name="PLoS Genet.">
        <title>Caenorhabditis briggsae recombinant inbred line genotypes reveal inter-strain incompatibility and the evolution of recombination.</title>
        <authorList>
            <person name="Ross J.A."/>
            <person name="Koboldt D.C."/>
            <person name="Staisch J.E."/>
            <person name="Chamberlin H.M."/>
            <person name="Gupta B.P."/>
            <person name="Miller R.D."/>
            <person name="Baird S.E."/>
            <person name="Haag E.S."/>
        </authorList>
    </citation>
    <scope>NUCLEOTIDE SEQUENCE [LARGE SCALE GENOMIC DNA]</scope>
    <source>
        <strain evidence="5 6">AF16</strain>
    </source>
</reference>
<evidence type="ECO:0000313" key="6">
    <source>
        <dbReference type="Proteomes" id="UP000008549"/>
    </source>
</evidence>
<proteinExistence type="predicted"/>
<sequence>MKSAASSEDVVRVTEDLSECRSRLDAGIAENRKNREVIQGINEQLQRLRQRANADSMESFATPSPDVTLSSFANPGLTHLHNQTNISMPSLTIDIPLNSTALIHSSRTPNYAINGLRNRHKSMSGNRYRSTSPLGDYGRHRSSPRVLAHYNDDAMGGEENLDELFAKLKEELFKNNTLEEVNEMLREENDAALAANEHLRVDATNLSKQLQQLQQQQHTESMRFRSENTRYRNQMESQHRKLISLWKEFSAVKRQLHELRTTTANDLDRQLTEFTRCATLMRKAIRHAEQKNQDLKDQMKREKDDVLDETLRQLQSVTENYMKAEEKSNERQRDLKRKEDEVRKLREHNDELQDTLEQLSRMANEMAGGRGQSQSPSRASGGVVVESFFKESPMDVARKMRKLLTNKNGEIDESREAARQAEKERDRAKKDLEKEEKRRKDDREAERKRSSVYSQREHDLKKLEDDLRKASEKIRNLEEQKDSQEKLTTSVQNSLNEAHRQHKSFIEELMIRHREELKEREDTHEEVLKIRESEEKSRFEKDRQEREKMRRESDDLRETQRTLKGDLAAMKTDLDDKTLRLDMLETDRDELRKKLESERELADQRDLEISECRTKLDEMQEKEAELRRELAESQATITAMEGEGKLSEEQFLENKNEINTLNEQLEQVNIELDAKNEEIRNLQGSIQEKEVHIQNVRTSTQQLSATYEEANGEIEILKQELSRLHEQLNERTRQISEANEKFDDAARKNDALLEDSAGWQEKYESLKKELEEIQKRGKEKEKEEGELRGLLGDLRANFDKLTNELKQKTVTVDSLNEEIGSLKEQLSKSEKERKEDLTRMEEQEKKNEAEQKEEYEAKLQLAEKDRLAVEKFGKECESRLNELTKIHEMLMEEHDQLKIDHLHLEEEVERLKEKMKKELEKMNEQNEGDRQEWSSERSRIETSKNEAIAELQERVMKLEDVVKEKEDKEIVYKRDIEDGLEKSRDLEEKLRKMELQDEEKEEDLKKEQKTLQEEKMKLMEQREEAMLQSTKHATTIDQQNRRISQLEADVEKLTGGLAERDSTINALESNTMELIAKLEATEADLEKHKDDLAVTVKQNSELKNGKEGLSEKWNEERKKIQELADQLREANKVVHSIRMKNVNLEEKKNELEQNVTALSNKVRTLEIQLMDKAAKNEVSGDLLRKMEHDAQSMLKQAQNEQFRVSGYDSVQLTDLEKVRKALQDENQRLVNDLATVKAAFEVKRETSKSAISDILEKYRSAEEKASKGELDNQRLRSELATVTLKLERQELKAKDADGRLKDSQKRYEELQGKLANLQRSAVESLQNPAPSRNRSLYVDIPRAASSIGLNENSEDVPFRRSPSVRFADSSQNIQRAVDSMDVSSSVGVTLRFLKERIEQLEADNAELLDALEKAKDELRQRNEKLADRQMVIERVERQLVHITEERNTIENRMTSQRQLYLTNEESARSKEHEVRSMKARISTLELHLREKESKLAHLRKEIEVLHSQLHDAIESKEKATGLVGVQDSRHRDLEEQLDRANREREAAVGKHRRIQAENENLFRKLEQLEKEREQLMREITDERRLNEKNRTLLEEFRVSERTWKSAVSTAKKSVEDQERAVQEQRRWEESHHEMSTRNTALTKECDRLRVEMREQLNRMNGINLRSVDFERKNEELSSKLVVMQNTVSALKKFEEEWKRLEAEMRAELKILRKEKLVQTAEIEDFKRRGLRSDTEKKEIEGIRVRLEREISALKRHVDAKIFTFQLEEEKGKTEKAVRETMNERRAIDKSLASMERENQQLYRNCAQLQAQIQTLERDAGNRSVQKLAKDHQLLETRIAALIEEKRQLQAMLDQKDANYSHKRKLLESQIQLLREQLEAERRKRSKGVVATGPTGGRRAVQHTSAFRHTIERHRSLSQSSEHTVLQEQYHEYVYSGDRTPMIQMMSNHQTPPISPQSLYPDAFNSGTLIM</sequence>
<feature type="coiled-coil region" evidence="2">
    <location>
        <begin position="168"/>
        <end position="216"/>
    </location>
</feature>
<feature type="coiled-coil region" evidence="2">
    <location>
        <begin position="31"/>
        <end position="58"/>
    </location>
</feature>
<reference evidence="5 6" key="1">
    <citation type="journal article" date="2003" name="PLoS Biol.">
        <title>The genome sequence of Caenorhabditis briggsae: a platform for comparative genomics.</title>
        <authorList>
            <person name="Stein L.D."/>
            <person name="Bao Z."/>
            <person name="Blasiar D."/>
            <person name="Blumenthal T."/>
            <person name="Brent M.R."/>
            <person name="Chen N."/>
            <person name="Chinwalla A."/>
            <person name="Clarke L."/>
            <person name="Clee C."/>
            <person name="Coghlan A."/>
            <person name="Coulson A."/>
            <person name="D'Eustachio P."/>
            <person name="Fitch D.H."/>
            <person name="Fulton L.A."/>
            <person name="Fulton R.E."/>
            <person name="Griffiths-Jones S."/>
            <person name="Harris T.W."/>
            <person name="Hillier L.W."/>
            <person name="Kamath R."/>
            <person name="Kuwabara P.E."/>
            <person name="Mardis E.R."/>
            <person name="Marra M.A."/>
            <person name="Miner T.L."/>
            <person name="Minx P."/>
            <person name="Mullikin J.C."/>
            <person name="Plumb R.W."/>
            <person name="Rogers J."/>
            <person name="Schein J.E."/>
            <person name="Sohrmann M."/>
            <person name="Spieth J."/>
            <person name="Stajich J.E."/>
            <person name="Wei C."/>
            <person name="Willey D."/>
            <person name="Wilson R.K."/>
            <person name="Durbin R."/>
            <person name="Waterston R.H."/>
        </authorList>
    </citation>
    <scope>NUCLEOTIDE SEQUENCE [LARGE SCALE GENOMIC DNA]</scope>
    <source>
        <strain evidence="5 6">AF16</strain>
    </source>
</reference>
<keyword evidence="6" id="KW-1185">Reference proteome</keyword>
<dbReference type="GO" id="GO:0060271">
    <property type="term" value="P:cilium assembly"/>
    <property type="evidence" value="ECO:0007669"/>
    <property type="project" value="EnsemblMetazoa"/>
</dbReference>
<dbReference type="PANTHER" id="PTHR23159:SF60">
    <property type="entry name" value="SPINDLE ASSEMBLY ABNORMAL PROTEIN 4"/>
    <property type="match status" value="1"/>
</dbReference>